<dbReference type="Gene3D" id="1.25.10.10">
    <property type="entry name" value="Leucine-rich Repeat Variant"/>
    <property type="match status" value="1"/>
</dbReference>
<dbReference type="AlphaFoldDB" id="A0A1H6AY50"/>
<evidence type="ECO:0000313" key="2">
    <source>
        <dbReference type="EMBL" id="SEG53005.1"/>
    </source>
</evidence>
<evidence type="ECO:0000256" key="1">
    <source>
        <dbReference type="SAM" id="MobiDB-lite"/>
    </source>
</evidence>
<keyword evidence="3" id="KW-1185">Reference proteome</keyword>
<proteinExistence type="predicted"/>
<evidence type="ECO:0000313" key="3">
    <source>
        <dbReference type="Proteomes" id="UP000236723"/>
    </source>
</evidence>
<gene>
    <name evidence="2" type="ORF">SAMN04489712_10667</name>
</gene>
<protein>
    <submittedName>
        <fullName evidence="2">Leucine rich repeat variant</fullName>
    </submittedName>
</protein>
<accession>A0A1H6AY50</accession>
<feature type="region of interest" description="Disordered" evidence="1">
    <location>
        <begin position="114"/>
        <end position="142"/>
    </location>
</feature>
<reference evidence="3" key="1">
    <citation type="submission" date="2016-10" db="EMBL/GenBank/DDBJ databases">
        <authorList>
            <person name="Varghese N."/>
            <person name="Submissions S."/>
        </authorList>
    </citation>
    <scope>NUCLEOTIDE SEQUENCE [LARGE SCALE GENOMIC DNA]</scope>
    <source>
        <strain evidence="3">DSM 43163</strain>
    </source>
</reference>
<sequence>MPGEELERLVCEHGEDFSVSPLLVEHPNFPPQAFLRLAESDEPSIRHLALKNDDLPATLVSVLAVDPAPHVRRAAAEHRNLPVSCLPALLTDDDLQVVEAAGAAPAFPTPWMHQLLDAHPSRPDRSGSSSSGPRGGGVVRPV</sequence>
<name>A0A1H6AY50_9ACTN</name>
<dbReference type="Pfam" id="PF01816">
    <property type="entry name" value="LRV"/>
    <property type="match status" value="1"/>
</dbReference>
<organism evidence="2 3">
    <name type="scientific">Thermomonospora echinospora</name>
    <dbReference type="NCBI Taxonomy" id="1992"/>
    <lineage>
        <taxon>Bacteria</taxon>
        <taxon>Bacillati</taxon>
        <taxon>Actinomycetota</taxon>
        <taxon>Actinomycetes</taxon>
        <taxon>Streptosporangiales</taxon>
        <taxon>Thermomonosporaceae</taxon>
        <taxon>Thermomonospora</taxon>
    </lineage>
</organism>
<dbReference type="SUPFAM" id="SSF48371">
    <property type="entry name" value="ARM repeat"/>
    <property type="match status" value="1"/>
</dbReference>
<dbReference type="Proteomes" id="UP000236723">
    <property type="component" value="Unassembled WGS sequence"/>
</dbReference>
<dbReference type="EMBL" id="FNVO01000006">
    <property type="protein sequence ID" value="SEG53005.1"/>
    <property type="molecule type" value="Genomic_DNA"/>
</dbReference>
<feature type="compositionally biased region" description="Gly residues" evidence="1">
    <location>
        <begin position="133"/>
        <end position="142"/>
    </location>
</feature>
<dbReference type="InterPro" id="IPR004830">
    <property type="entry name" value="LRR_variant"/>
</dbReference>
<dbReference type="InterPro" id="IPR016024">
    <property type="entry name" value="ARM-type_fold"/>
</dbReference>
<dbReference type="InterPro" id="IPR011989">
    <property type="entry name" value="ARM-like"/>
</dbReference>